<proteinExistence type="inferred from homology"/>
<evidence type="ECO:0000313" key="15">
    <source>
        <dbReference type="EMBL" id="KIL99432.1"/>
    </source>
</evidence>
<sequence length="745" mass="80622">MIAAAASAVLPCAMAAQAEENDVDLAPVTVTATKTEKPVSEAPATVSVVTDKQIEHNNVRRIDEALTSTMGVYVKGLGDGQTSNFSNQVTMRGVPSYSRTGVMIDGVSMTDGFSQGANMSVVPIDNIQQIEVVPGPFSSLYGGSAMGGVVNIITKAPTKREVIGRLGYGSNDHHLESGTYRDLWTLGGAKLGIVANLDHEASGGYVNEYVNKSAAGAGGTNVTGWAATTSNTGAAQYTIGDKGRRGWNKDNAGLKLFLDFDDDSKLTLEGSYHNSFTIFDRSNYYLTDAAGNHYPSGLATNNLTLGGAGANVQTKAGDFVAGPNGEEVQRYRIGYETKIWSDVTTKITVNHQRNNYWYVTPDTTTSNDYLGGGKYSDIPTTKLDVDSNIGMPIGTQHYLISGIAWNRNELYKQDYLMGSWREVGTLGRVVNIMRGATTTKAAYAQDEYSPIPPLTLTAGFRYDIWSTNGATSGSAYTQSGTTYTAYNKGYRERTKGALSPKLAAVYKFDTGTVLRAAWGRAFRTPNLSDLYSTTQTSSSTTNANPDLKPEKARSWEIGAEQAFDTGTTLRGTYFNTQITDMIYSYSTGSSPSVTNRVNAGSVHIQGYEGEIRQKFLGRFTAFANLIYQDAYVVNNPSVPSSVGHRVTYMPDQIWNIGLDGEYKGAFGSFNIQHVAKQFGTNNSADTAKNVFGAYDPYTIANLKLGFNITENYQASLAVNNITDKQYFSYYAASGRTFFGSLRAQF</sequence>
<dbReference type="EMBL" id="JXSL01000024">
    <property type="protein sequence ID" value="KIL99432.1"/>
    <property type="molecule type" value="Genomic_DNA"/>
</dbReference>
<organism evidence="15 16">
    <name type="scientific">Paramagnetospirillum magnetotacticum MS-1</name>
    <dbReference type="NCBI Taxonomy" id="272627"/>
    <lineage>
        <taxon>Bacteria</taxon>
        <taxon>Pseudomonadati</taxon>
        <taxon>Pseudomonadota</taxon>
        <taxon>Alphaproteobacteria</taxon>
        <taxon>Rhodospirillales</taxon>
        <taxon>Magnetospirillaceae</taxon>
        <taxon>Paramagnetospirillum</taxon>
    </lineage>
</organism>
<feature type="domain" description="TonB-dependent receptor plug" evidence="14">
    <location>
        <begin position="39"/>
        <end position="149"/>
    </location>
</feature>
<keyword evidence="5 12" id="KW-0732">Signal</keyword>
<evidence type="ECO:0000313" key="16">
    <source>
        <dbReference type="Proteomes" id="UP000031971"/>
    </source>
</evidence>
<dbReference type="CDD" id="cd01347">
    <property type="entry name" value="ligand_gated_channel"/>
    <property type="match status" value="1"/>
</dbReference>
<dbReference type="PROSITE" id="PS52016">
    <property type="entry name" value="TONB_DEPENDENT_REC_3"/>
    <property type="match status" value="1"/>
</dbReference>
<reference evidence="15 16" key="1">
    <citation type="submission" date="2015-01" db="EMBL/GenBank/DDBJ databases">
        <title>Genome Sequence of Magnetospirillum magnetotacticum Strain MS-1.</title>
        <authorList>
            <person name="Marinov G.K."/>
            <person name="Smalley M.D."/>
            <person name="DeSalvo G."/>
        </authorList>
    </citation>
    <scope>NUCLEOTIDE SEQUENCE [LARGE SCALE GENOMIC DNA]</scope>
    <source>
        <strain evidence="15 16">MS-1</strain>
    </source>
</reference>
<dbReference type="InterPro" id="IPR039426">
    <property type="entry name" value="TonB-dep_rcpt-like"/>
</dbReference>
<dbReference type="InterPro" id="IPR037066">
    <property type="entry name" value="Plug_dom_sf"/>
</dbReference>
<feature type="chain" id="PRO_5002156430" evidence="12">
    <location>
        <begin position="19"/>
        <end position="745"/>
    </location>
</feature>
<name>A0A0C2UD52_PARME</name>
<keyword evidence="8 15" id="KW-0675">Receptor</keyword>
<evidence type="ECO:0000256" key="8">
    <source>
        <dbReference type="ARBA" id="ARBA00023170"/>
    </source>
</evidence>
<feature type="domain" description="TonB-dependent receptor-like beta-barrel" evidence="13">
    <location>
        <begin position="288"/>
        <end position="721"/>
    </location>
</feature>
<dbReference type="Gene3D" id="2.40.170.20">
    <property type="entry name" value="TonB-dependent receptor, beta-barrel domain"/>
    <property type="match status" value="1"/>
</dbReference>
<dbReference type="Pfam" id="PF07715">
    <property type="entry name" value="Plug"/>
    <property type="match status" value="1"/>
</dbReference>
<dbReference type="InterPro" id="IPR000531">
    <property type="entry name" value="Beta-barrel_TonB"/>
</dbReference>
<dbReference type="GO" id="GO:0044718">
    <property type="term" value="P:siderophore transmembrane transport"/>
    <property type="evidence" value="ECO:0007669"/>
    <property type="project" value="TreeGrafter"/>
</dbReference>
<evidence type="ECO:0000259" key="13">
    <source>
        <dbReference type="Pfam" id="PF00593"/>
    </source>
</evidence>
<keyword evidence="3 10" id="KW-1134">Transmembrane beta strand</keyword>
<evidence type="ECO:0000256" key="3">
    <source>
        <dbReference type="ARBA" id="ARBA00022452"/>
    </source>
</evidence>
<keyword evidence="16" id="KW-1185">Reference proteome</keyword>
<evidence type="ECO:0000256" key="2">
    <source>
        <dbReference type="ARBA" id="ARBA00022448"/>
    </source>
</evidence>
<evidence type="ECO:0000256" key="12">
    <source>
        <dbReference type="SAM" id="SignalP"/>
    </source>
</evidence>
<dbReference type="PANTHER" id="PTHR30069">
    <property type="entry name" value="TONB-DEPENDENT OUTER MEMBRANE RECEPTOR"/>
    <property type="match status" value="1"/>
</dbReference>
<evidence type="ECO:0000256" key="11">
    <source>
        <dbReference type="RuleBase" id="RU003357"/>
    </source>
</evidence>
<gene>
    <name evidence="15" type="ORF">CCC_04203</name>
</gene>
<dbReference type="InterPro" id="IPR012910">
    <property type="entry name" value="Plug_dom"/>
</dbReference>
<evidence type="ECO:0000256" key="1">
    <source>
        <dbReference type="ARBA" id="ARBA00004571"/>
    </source>
</evidence>
<protein>
    <submittedName>
        <fullName evidence="15">TonB-dependent receptor</fullName>
    </submittedName>
</protein>
<keyword evidence="9 10" id="KW-0998">Cell outer membrane</keyword>
<dbReference type="Proteomes" id="UP000031971">
    <property type="component" value="Unassembled WGS sequence"/>
</dbReference>
<dbReference type="InterPro" id="IPR036942">
    <property type="entry name" value="Beta-barrel_TonB_sf"/>
</dbReference>
<evidence type="ECO:0000256" key="7">
    <source>
        <dbReference type="ARBA" id="ARBA00023136"/>
    </source>
</evidence>
<dbReference type="STRING" id="272627.CCC_04203"/>
<keyword evidence="2 10" id="KW-0813">Transport</keyword>
<dbReference type="Gene3D" id="2.170.130.10">
    <property type="entry name" value="TonB-dependent receptor, plug domain"/>
    <property type="match status" value="1"/>
</dbReference>
<feature type="signal peptide" evidence="12">
    <location>
        <begin position="1"/>
        <end position="18"/>
    </location>
</feature>
<dbReference type="GO" id="GO:0015344">
    <property type="term" value="F:siderophore uptake transmembrane transporter activity"/>
    <property type="evidence" value="ECO:0007669"/>
    <property type="project" value="TreeGrafter"/>
</dbReference>
<dbReference type="GO" id="GO:0009279">
    <property type="term" value="C:cell outer membrane"/>
    <property type="evidence" value="ECO:0007669"/>
    <property type="project" value="UniProtKB-SubCell"/>
</dbReference>
<dbReference type="Pfam" id="PF00593">
    <property type="entry name" value="TonB_dep_Rec_b-barrel"/>
    <property type="match status" value="1"/>
</dbReference>
<dbReference type="AlphaFoldDB" id="A0A0C2UD52"/>
<accession>A0A0C2UD52</accession>
<comment type="caution">
    <text evidence="15">The sequence shown here is derived from an EMBL/GenBank/DDBJ whole genome shotgun (WGS) entry which is preliminary data.</text>
</comment>
<evidence type="ECO:0000256" key="10">
    <source>
        <dbReference type="PROSITE-ProRule" id="PRU01360"/>
    </source>
</evidence>
<evidence type="ECO:0000259" key="14">
    <source>
        <dbReference type="Pfam" id="PF07715"/>
    </source>
</evidence>
<evidence type="ECO:0000256" key="5">
    <source>
        <dbReference type="ARBA" id="ARBA00022729"/>
    </source>
</evidence>
<dbReference type="SUPFAM" id="SSF56935">
    <property type="entry name" value="Porins"/>
    <property type="match status" value="1"/>
</dbReference>
<evidence type="ECO:0000256" key="9">
    <source>
        <dbReference type="ARBA" id="ARBA00023237"/>
    </source>
</evidence>
<keyword evidence="6 11" id="KW-0798">TonB box</keyword>
<evidence type="ECO:0000256" key="4">
    <source>
        <dbReference type="ARBA" id="ARBA00022692"/>
    </source>
</evidence>
<comment type="similarity">
    <text evidence="10 11">Belongs to the TonB-dependent receptor family.</text>
</comment>
<dbReference type="PANTHER" id="PTHR30069:SF29">
    <property type="entry name" value="HEMOGLOBIN AND HEMOGLOBIN-HAPTOGLOBIN-BINDING PROTEIN 1-RELATED"/>
    <property type="match status" value="1"/>
</dbReference>
<evidence type="ECO:0000256" key="6">
    <source>
        <dbReference type="ARBA" id="ARBA00023077"/>
    </source>
</evidence>
<comment type="subcellular location">
    <subcellularLocation>
        <location evidence="1 10">Cell outer membrane</location>
        <topology evidence="1 10">Multi-pass membrane protein</topology>
    </subcellularLocation>
</comment>
<keyword evidence="4 10" id="KW-0812">Transmembrane</keyword>
<keyword evidence="7 10" id="KW-0472">Membrane</keyword>